<dbReference type="Proteomes" id="UP000828941">
    <property type="component" value="Chromosome 8"/>
</dbReference>
<protein>
    <submittedName>
        <fullName evidence="1">Uncharacterized protein</fullName>
    </submittedName>
</protein>
<keyword evidence="2" id="KW-1185">Reference proteome</keyword>
<sequence>MLEDSGSSQGVKHVWTPEEDDILIECLVEMRVRGKYMVENGFRPGFLGYVEEFMKQRISGCRIKGNPHVQSRLKTLKACWQAVYDVLHGQNISGFSWDAEKKVVVADKSVWDKYLKSHKKAALFRYKPFPYFERLCTVWVKDSPCGKDAEPMCDMVNNNEKVNTSLAVPQESCPLQMSDTGQGRGQAIGDRGRGCDRVPPSSTLEVPSAPSIPSLSPYVAGLSAPPHLRIGASTKWKDKKARAKRNWAIDKGASSNTGGSISTAEHMKKLELPRDPPGFEIMDRTKKLEGNCACAKAAEVATESQRHQGDGTSSEGESSLAADDAIFLHLLKGRKRKGNVWLQDDLSRLVMAAACPPSSSPTSGDAELVSLRAKVAALKLELVSMDALLSDTRKRLKRNEQTLKYVLQHLHVELPTKISAPKAQAATSGPNEPASQDAQLSPKDPLDGYDGDWADDQPDEAS</sequence>
<evidence type="ECO:0000313" key="1">
    <source>
        <dbReference type="EMBL" id="KAI4328675.1"/>
    </source>
</evidence>
<proteinExistence type="predicted"/>
<reference evidence="1 2" key="1">
    <citation type="journal article" date="2022" name="DNA Res.">
        <title>Chromosomal-level genome assembly of the orchid tree Bauhinia variegata (Leguminosae; Cercidoideae) supports the allotetraploid origin hypothesis of Bauhinia.</title>
        <authorList>
            <person name="Zhong Y."/>
            <person name="Chen Y."/>
            <person name="Zheng D."/>
            <person name="Pang J."/>
            <person name="Liu Y."/>
            <person name="Luo S."/>
            <person name="Meng S."/>
            <person name="Qian L."/>
            <person name="Wei D."/>
            <person name="Dai S."/>
            <person name="Zhou R."/>
        </authorList>
    </citation>
    <scope>NUCLEOTIDE SEQUENCE [LARGE SCALE GENOMIC DNA]</scope>
    <source>
        <strain evidence="1">BV-YZ2020</strain>
    </source>
</reference>
<accession>A0ACB9MWZ9</accession>
<evidence type="ECO:0000313" key="2">
    <source>
        <dbReference type="Proteomes" id="UP000828941"/>
    </source>
</evidence>
<dbReference type="EMBL" id="CM039433">
    <property type="protein sequence ID" value="KAI4328675.1"/>
    <property type="molecule type" value="Genomic_DNA"/>
</dbReference>
<comment type="caution">
    <text evidence="1">The sequence shown here is derived from an EMBL/GenBank/DDBJ whole genome shotgun (WGS) entry which is preliminary data.</text>
</comment>
<organism evidence="1 2">
    <name type="scientific">Bauhinia variegata</name>
    <name type="common">Purple orchid tree</name>
    <name type="synonym">Phanera variegata</name>
    <dbReference type="NCBI Taxonomy" id="167791"/>
    <lineage>
        <taxon>Eukaryota</taxon>
        <taxon>Viridiplantae</taxon>
        <taxon>Streptophyta</taxon>
        <taxon>Embryophyta</taxon>
        <taxon>Tracheophyta</taxon>
        <taxon>Spermatophyta</taxon>
        <taxon>Magnoliopsida</taxon>
        <taxon>eudicotyledons</taxon>
        <taxon>Gunneridae</taxon>
        <taxon>Pentapetalae</taxon>
        <taxon>rosids</taxon>
        <taxon>fabids</taxon>
        <taxon>Fabales</taxon>
        <taxon>Fabaceae</taxon>
        <taxon>Cercidoideae</taxon>
        <taxon>Cercideae</taxon>
        <taxon>Bauhiniinae</taxon>
        <taxon>Bauhinia</taxon>
    </lineage>
</organism>
<name>A0ACB9MWZ9_BAUVA</name>
<gene>
    <name evidence="1" type="ORF">L6164_021010</name>
</gene>